<gene>
    <name evidence="1" type="ORF">ALQ94_200157</name>
</gene>
<protein>
    <submittedName>
        <fullName evidence="1">Uncharacterized protein</fullName>
    </submittedName>
</protein>
<name>A0A3M2X123_PSEA0</name>
<dbReference type="Proteomes" id="UP000277952">
    <property type="component" value="Unassembled WGS sequence"/>
</dbReference>
<accession>A0A3M2X123</accession>
<dbReference type="AlphaFoldDB" id="A0A3M2X123"/>
<organism evidence="1 2">
    <name type="scientific">Pseudomonas amygdali pv. morsprunorum</name>
    <dbReference type="NCBI Taxonomy" id="129138"/>
    <lineage>
        <taxon>Bacteria</taxon>
        <taxon>Pseudomonadati</taxon>
        <taxon>Pseudomonadota</taxon>
        <taxon>Gammaproteobacteria</taxon>
        <taxon>Pseudomonadales</taxon>
        <taxon>Pseudomonadaceae</taxon>
        <taxon>Pseudomonas</taxon>
        <taxon>Pseudomonas amygdali</taxon>
    </lineage>
</organism>
<sequence length="93" mass="10514">MAHINESGPALPKESLHHSPALQGALYMKGTQRCEMLATHASDQCIRLLLRAKPGLAPRRLVMVFRCLYRRPWVTLNYVHMTCGQPKQCNTCP</sequence>
<proteinExistence type="predicted"/>
<reference evidence="1 2" key="1">
    <citation type="submission" date="2018-08" db="EMBL/GenBank/DDBJ databases">
        <title>Recombination of ecologically and evolutionarily significant loci maintains genetic cohesion in the Pseudomonas syringae species complex.</title>
        <authorList>
            <person name="Dillon M."/>
            <person name="Thakur S."/>
            <person name="Almeida R.N.D."/>
            <person name="Weir B.S."/>
            <person name="Guttman D.S."/>
        </authorList>
    </citation>
    <scope>NUCLEOTIDE SEQUENCE [LARGE SCALE GENOMIC DNA]</scope>
    <source>
        <strain evidence="1 2">19322</strain>
    </source>
</reference>
<evidence type="ECO:0000313" key="1">
    <source>
        <dbReference type="EMBL" id="RML57480.1"/>
    </source>
</evidence>
<dbReference type="EMBL" id="RBNS01000032">
    <property type="protein sequence ID" value="RML57480.1"/>
    <property type="molecule type" value="Genomic_DNA"/>
</dbReference>
<evidence type="ECO:0000313" key="2">
    <source>
        <dbReference type="Proteomes" id="UP000277952"/>
    </source>
</evidence>
<comment type="caution">
    <text evidence="1">The sequence shown here is derived from an EMBL/GenBank/DDBJ whole genome shotgun (WGS) entry which is preliminary data.</text>
</comment>